<name>A0ABY2TN92_9SPIR</name>
<dbReference type="RefSeq" id="WP_137999122.1">
    <property type="nucleotide sequence ID" value="NZ_SJDU01000387.1"/>
</dbReference>
<evidence type="ECO:0000313" key="2">
    <source>
        <dbReference type="Proteomes" id="UP000310168"/>
    </source>
</evidence>
<reference evidence="1 2" key="1">
    <citation type="journal article" date="2019" name="Anaerobe">
        <title>Brachyspira catarrhinii sp. nov., an anaerobic intestinal spirochaete isolated from vervet monkeys may have been misidentified as Brachyspira aalborgi in previous studies.</title>
        <authorList>
            <person name="Phillips N.D."/>
            <person name="La T."/>
            <person name="Hampson D.J."/>
        </authorList>
    </citation>
    <scope>NUCLEOTIDE SEQUENCE [LARGE SCALE GENOMIC DNA]</scope>
    <source>
        <strain evidence="1 2">Z12</strain>
    </source>
</reference>
<keyword evidence="2" id="KW-1185">Reference proteome</keyword>
<dbReference type="EMBL" id="SJDU01000387">
    <property type="protein sequence ID" value="TKZ29834.1"/>
    <property type="molecule type" value="Genomic_DNA"/>
</dbReference>
<comment type="caution">
    <text evidence="1">The sequence shown here is derived from an EMBL/GenBank/DDBJ whole genome shotgun (WGS) entry which is preliminary data.</text>
</comment>
<evidence type="ECO:0000313" key="1">
    <source>
        <dbReference type="EMBL" id="TKZ29834.1"/>
    </source>
</evidence>
<dbReference type="Proteomes" id="UP000310168">
    <property type="component" value="Unassembled WGS sequence"/>
</dbReference>
<proteinExistence type="predicted"/>
<gene>
    <name evidence="1" type="ORF">EZH24_10780</name>
</gene>
<organism evidence="1 2">
    <name type="scientific">Brachyspira catarrhinii</name>
    <dbReference type="NCBI Taxonomy" id="2528966"/>
    <lineage>
        <taxon>Bacteria</taxon>
        <taxon>Pseudomonadati</taxon>
        <taxon>Spirochaetota</taxon>
        <taxon>Spirochaetia</taxon>
        <taxon>Brachyspirales</taxon>
        <taxon>Brachyspiraceae</taxon>
        <taxon>Brachyspira</taxon>
    </lineage>
</organism>
<protein>
    <recommendedName>
        <fullName evidence="3">Outer membrane protein beta-barrel domain-containing protein</fullName>
    </recommendedName>
</protein>
<sequence>MKKLVLVIFLVGFCKVFAAFEFDILGQLAASTSFPIAESRTTKVNGSTEARWGASLQIGYQFPMTNTLKGVSIFADIRVEQANIAITFPGDTKTVSKKTGLNLGLGFTSKFIFGSINSLVPRDTILGFGVGAKVMAYAPDIILSTKMPILAPYLDLFVEQRFFVSRKLALVGGINVGVDMMMFQSTDIGQLFSGLYITAFPSLSVGLSIGLHFGH</sequence>
<evidence type="ECO:0008006" key="3">
    <source>
        <dbReference type="Google" id="ProtNLM"/>
    </source>
</evidence>
<accession>A0ABY2TN92</accession>